<evidence type="ECO:0000313" key="1">
    <source>
        <dbReference type="EMBL" id="PVE41118.1"/>
    </source>
</evidence>
<sequence>MPKRNIKQSAKPPVPASAEALSAMQSVLTKQIGNAVKQIEAYIGIQHYLNTGTVLPSFHGWPISPDLGHFLIGRIESQSYDLIIEFGSGVSTWVIAQVRKNKTFQHLAFDHLPEFFEKTKQQLSAQGLIAGVDLRLTPLIPWVGPDQVVYPYYGCDAALSEHAGLLNQAGKRLLVLIDGPPASTGHHARYPAMAHVLRHFPLADVDFLMDDYIRLDEQEILDRWVSELDQSHVNYQKEIFRMEKDIAMLFVKK</sequence>
<proteinExistence type="predicted"/>
<dbReference type="EMBL" id="LFYT02000039">
    <property type="protein sequence ID" value="PVE41118.1"/>
    <property type="molecule type" value="Genomic_DNA"/>
</dbReference>
<dbReference type="Gene3D" id="3.40.50.150">
    <property type="entry name" value="Vaccinia Virus protein VP39"/>
    <property type="match status" value="1"/>
</dbReference>
<keyword evidence="2" id="KW-1185">Reference proteome</keyword>
<reference evidence="1" key="1">
    <citation type="submission" date="2017-04" db="EMBL/GenBank/DDBJ databases">
        <title>Unexpected and diverse lifestyles within the genus Limnohabitans.</title>
        <authorList>
            <person name="Kasalicky V."/>
            <person name="Mehrshad M."/>
            <person name="Andrei S.-A."/>
            <person name="Salcher M."/>
            <person name="Kratochvilova H."/>
            <person name="Simek K."/>
            <person name="Ghai R."/>
        </authorList>
    </citation>
    <scope>NUCLEOTIDE SEQUENCE [LARGE SCALE GENOMIC DNA]</scope>
    <source>
        <strain evidence="1">II-D5</strain>
    </source>
</reference>
<evidence type="ECO:0000313" key="2">
    <source>
        <dbReference type="Proteomes" id="UP000037507"/>
    </source>
</evidence>
<dbReference type="RefSeq" id="WP_053169767.1">
    <property type="nucleotide sequence ID" value="NZ_LFYT02000039.1"/>
</dbReference>
<dbReference type="Proteomes" id="UP000037507">
    <property type="component" value="Unassembled WGS sequence"/>
</dbReference>
<organism evidence="1 2">
    <name type="scientific">Limnohabitans planktonicus II-D5</name>
    <dbReference type="NCBI Taxonomy" id="1293045"/>
    <lineage>
        <taxon>Bacteria</taxon>
        <taxon>Pseudomonadati</taxon>
        <taxon>Pseudomonadota</taxon>
        <taxon>Betaproteobacteria</taxon>
        <taxon>Burkholderiales</taxon>
        <taxon>Comamonadaceae</taxon>
        <taxon>Limnohabitans</taxon>
    </lineage>
</organism>
<dbReference type="SUPFAM" id="SSF53335">
    <property type="entry name" value="S-adenosyl-L-methionine-dependent methyltransferases"/>
    <property type="match status" value="1"/>
</dbReference>
<dbReference type="InterPro" id="IPR029063">
    <property type="entry name" value="SAM-dependent_MTases_sf"/>
</dbReference>
<name>A0A2T7U8U7_9BURK</name>
<protein>
    <recommendedName>
        <fullName evidence="3">Class I SAM-dependent methyltransferase</fullName>
    </recommendedName>
</protein>
<evidence type="ECO:0008006" key="3">
    <source>
        <dbReference type="Google" id="ProtNLM"/>
    </source>
</evidence>
<accession>A0A2T7U8U7</accession>
<gene>
    <name evidence="1" type="ORF">H663_018860</name>
</gene>
<dbReference type="OrthoDB" id="823440at2"/>
<dbReference type="AlphaFoldDB" id="A0A2T7U8U7"/>
<comment type="caution">
    <text evidence="1">The sequence shown here is derived from an EMBL/GenBank/DDBJ whole genome shotgun (WGS) entry which is preliminary data.</text>
</comment>